<name>A0A9J6P153_9CLOT</name>
<feature type="transmembrane region" description="Helical" evidence="4">
    <location>
        <begin position="12"/>
        <end position="31"/>
    </location>
</feature>
<protein>
    <submittedName>
        <fullName evidence="6">Substrate-binding domain-containing protein</fullName>
    </submittedName>
</protein>
<dbReference type="PANTHER" id="PTHR46847">
    <property type="entry name" value="D-ALLOSE-BINDING PERIPLASMIC PROTEIN-RELATED"/>
    <property type="match status" value="1"/>
</dbReference>
<feature type="domain" description="Periplasmic binding protein" evidence="5">
    <location>
        <begin position="48"/>
        <end position="305"/>
    </location>
</feature>
<dbReference type="RefSeq" id="WP_250858848.1">
    <property type="nucleotide sequence ID" value="NZ_JAGSOJ010000002.1"/>
</dbReference>
<comment type="similarity">
    <text evidence="2">Belongs to the bacterial solute-binding protein 2 family.</text>
</comment>
<evidence type="ECO:0000259" key="5">
    <source>
        <dbReference type="Pfam" id="PF13407"/>
    </source>
</evidence>
<dbReference type="Proteomes" id="UP001056429">
    <property type="component" value="Unassembled WGS sequence"/>
</dbReference>
<keyword evidence="4" id="KW-0812">Transmembrane</keyword>
<evidence type="ECO:0000256" key="2">
    <source>
        <dbReference type="ARBA" id="ARBA00007639"/>
    </source>
</evidence>
<dbReference type="AlphaFoldDB" id="A0A9J6P153"/>
<keyword evidence="4" id="KW-0472">Membrane</keyword>
<proteinExistence type="inferred from homology"/>
<keyword evidence="3" id="KW-0732">Signal</keyword>
<evidence type="ECO:0000256" key="4">
    <source>
        <dbReference type="SAM" id="Phobius"/>
    </source>
</evidence>
<dbReference type="Gene3D" id="3.40.50.2300">
    <property type="match status" value="2"/>
</dbReference>
<dbReference type="GO" id="GO:0030313">
    <property type="term" value="C:cell envelope"/>
    <property type="evidence" value="ECO:0007669"/>
    <property type="project" value="UniProtKB-SubCell"/>
</dbReference>
<keyword evidence="4" id="KW-1133">Transmembrane helix</keyword>
<reference evidence="6" key="2">
    <citation type="submission" date="2021-04" db="EMBL/GenBank/DDBJ databases">
        <authorList>
            <person name="Dong X."/>
        </authorList>
    </citation>
    <scope>NUCLEOTIDE SEQUENCE</scope>
    <source>
        <strain evidence="6">ZWT</strain>
    </source>
</reference>
<comment type="subcellular location">
    <subcellularLocation>
        <location evidence="1">Cell envelope</location>
    </subcellularLocation>
</comment>
<dbReference type="PANTHER" id="PTHR46847:SF1">
    <property type="entry name" value="D-ALLOSE-BINDING PERIPLASMIC PROTEIN-RELATED"/>
    <property type="match status" value="1"/>
</dbReference>
<evidence type="ECO:0000256" key="3">
    <source>
        <dbReference type="ARBA" id="ARBA00022729"/>
    </source>
</evidence>
<dbReference type="Pfam" id="PF13407">
    <property type="entry name" value="Peripla_BP_4"/>
    <property type="match status" value="1"/>
</dbReference>
<dbReference type="InterPro" id="IPR025997">
    <property type="entry name" value="SBP_2_dom"/>
</dbReference>
<evidence type="ECO:0000313" key="7">
    <source>
        <dbReference type="Proteomes" id="UP001056429"/>
    </source>
</evidence>
<dbReference type="SUPFAM" id="SSF53822">
    <property type="entry name" value="Periplasmic binding protein-like I"/>
    <property type="match status" value="1"/>
</dbReference>
<comment type="caution">
    <text evidence="6">The sequence shown here is derived from an EMBL/GenBank/DDBJ whole genome shotgun (WGS) entry which is preliminary data.</text>
</comment>
<gene>
    <name evidence="6" type="ORF">KDK92_08740</name>
</gene>
<sequence>MKNSGERIFLNRIIVILITMILITSGIMMYVNRLLDYKVDSMKPNYHFYFIGQNKVDPFWQEVMIGVKEGASEYDVMVEYNAPRFTNIEEQLKYIDIAVLSNVDGIITHAFNNEDYREVINRAQEKGIPVILVENDLPNSNIDAFVGANSFQLGEKAANLMIKGTGGIADIAVIEGGGYEENSSANDNKVNGFISSLKDNNFMNIIETKSSKLGILSAEEITENILKNNENVDAIYTTNSIDTMGAAQAIIDNNKVGKVKLVGYGDTEEIKRLIEQGVVYGTIIGNPKQIGLKSIETLVQVKQGKSVSTFIDTGFRIIK</sequence>
<dbReference type="InterPro" id="IPR028082">
    <property type="entry name" value="Peripla_BP_I"/>
</dbReference>
<keyword evidence="7" id="KW-1185">Reference proteome</keyword>
<dbReference type="EMBL" id="JAGSOJ010000002">
    <property type="protein sequence ID" value="MCM1989825.1"/>
    <property type="molecule type" value="Genomic_DNA"/>
</dbReference>
<evidence type="ECO:0000313" key="6">
    <source>
        <dbReference type="EMBL" id="MCM1989825.1"/>
    </source>
</evidence>
<evidence type="ECO:0000256" key="1">
    <source>
        <dbReference type="ARBA" id="ARBA00004196"/>
    </source>
</evidence>
<reference evidence="6" key="1">
    <citation type="journal article" date="2021" name="mSystems">
        <title>Bacteria and Archaea Synergistically Convert Glycine Betaine to Biogenic Methane in the Formosa Cold Seep of the South China Sea.</title>
        <authorList>
            <person name="Li L."/>
            <person name="Zhang W."/>
            <person name="Zhang S."/>
            <person name="Song L."/>
            <person name="Sun Q."/>
            <person name="Zhang H."/>
            <person name="Xiang H."/>
            <person name="Dong X."/>
        </authorList>
    </citation>
    <scope>NUCLEOTIDE SEQUENCE</scope>
    <source>
        <strain evidence="6">ZWT</strain>
    </source>
</reference>
<organism evidence="6 7">
    <name type="scientific">Oceanirhabdus seepicola</name>
    <dbReference type="NCBI Taxonomy" id="2828781"/>
    <lineage>
        <taxon>Bacteria</taxon>
        <taxon>Bacillati</taxon>
        <taxon>Bacillota</taxon>
        <taxon>Clostridia</taxon>
        <taxon>Eubacteriales</taxon>
        <taxon>Clostridiaceae</taxon>
        <taxon>Oceanirhabdus</taxon>
    </lineage>
</organism>
<accession>A0A9J6P153</accession>
<dbReference type="GO" id="GO:0030246">
    <property type="term" value="F:carbohydrate binding"/>
    <property type="evidence" value="ECO:0007669"/>
    <property type="project" value="UniProtKB-ARBA"/>
</dbReference>